<dbReference type="Pfam" id="PF00149">
    <property type="entry name" value="Metallophos"/>
    <property type="match status" value="1"/>
</dbReference>
<dbReference type="GO" id="GO:0016787">
    <property type="term" value="F:hydrolase activity"/>
    <property type="evidence" value="ECO:0007669"/>
    <property type="project" value="InterPro"/>
</dbReference>
<proteinExistence type="predicted"/>
<dbReference type="Gene3D" id="3.60.21.10">
    <property type="match status" value="1"/>
</dbReference>
<evidence type="ECO:0000259" key="1">
    <source>
        <dbReference type="Pfam" id="PF00149"/>
    </source>
</evidence>
<evidence type="ECO:0000313" key="2">
    <source>
        <dbReference type="EMBL" id="DAF91775.1"/>
    </source>
</evidence>
<dbReference type="CDD" id="cd00838">
    <property type="entry name" value="MPP_superfamily"/>
    <property type="match status" value="1"/>
</dbReference>
<organism evidence="2">
    <name type="scientific">Podoviridae sp. ctZkC8</name>
    <dbReference type="NCBI Taxonomy" id="2825259"/>
    <lineage>
        <taxon>Viruses</taxon>
        <taxon>Duplodnaviria</taxon>
        <taxon>Heunggongvirae</taxon>
        <taxon>Uroviricota</taxon>
        <taxon>Caudoviricetes</taxon>
    </lineage>
</organism>
<dbReference type="EMBL" id="BK016062">
    <property type="protein sequence ID" value="DAF91775.1"/>
    <property type="molecule type" value="Genomic_DNA"/>
</dbReference>
<dbReference type="InterPro" id="IPR029052">
    <property type="entry name" value="Metallo-depent_PP-like"/>
</dbReference>
<accession>A0A8S5UBA2</accession>
<reference evidence="2" key="1">
    <citation type="journal article" date="2021" name="Proc. Natl. Acad. Sci. U.S.A.">
        <title>A Catalog of Tens of Thousands of Viruses from Human Metagenomes Reveals Hidden Associations with Chronic Diseases.</title>
        <authorList>
            <person name="Tisza M.J."/>
            <person name="Buck C.B."/>
        </authorList>
    </citation>
    <scope>NUCLEOTIDE SEQUENCE</scope>
    <source>
        <strain evidence="2">CtZkC8</strain>
    </source>
</reference>
<dbReference type="SUPFAM" id="SSF56300">
    <property type="entry name" value="Metallo-dependent phosphatases"/>
    <property type="match status" value="1"/>
</dbReference>
<feature type="domain" description="Calcineurin-like phosphoesterase" evidence="1">
    <location>
        <begin position="3"/>
        <end position="110"/>
    </location>
</feature>
<protein>
    <submittedName>
        <fullName evidence="2">Calcineurin-like phosphoesterase</fullName>
    </submittedName>
</protein>
<name>A0A8S5UBA2_9CAUD</name>
<sequence length="174" mass="20019">MAEDNFDFLINTGDIAQSGNRENEWIDYYEALDTFIPNKTEMFTIGNNDLCSEQPTLLTDGEDATSKFNHINVLRYFTFELDPDFDYSFTWNGGSYPLYSLYYYTYGDFSFVCLNSETAEASSKTYNNGIADASFAQAANQSIEAWFESLMNSGKLVKKPFVYMHEMPFTMVTW</sequence>
<dbReference type="InterPro" id="IPR004843">
    <property type="entry name" value="Calcineurin-like_PHP"/>
</dbReference>